<evidence type="ECO:0000313" key="1">
    <source>
        <dbReference type="EMBL" id="KAK4017888.1"/>
    </source>
</evidence>
<name>A0ABQ9ZYI4_9CRUS</name>
<evidence type="ECO:0000313" key="2">
    <source>
        <dbReference type="Proteomes" id="UP001234178"/>
    </source>
</evidence>
<protein>
    <submittedName>
        <fullName evidence="1">Uncharacterized protein</fullName>
    </submittedName>
</protein>
<sequence length="104" mass="11985">MTFWWVMESVIQTTGNSIQCFGDQVILVANLGNQPFIIFMKIDTRNAGKQHAGCQYLDDLDFEADPPIAIAPPIRSHRSSVRREEFVISHAYYARPLVKRFEIR</sequence>
<dbReference type="Proteomes" id="UP001234178">
    <property type="component" value="Unassembled WGS sequence"/>
</dbReference>
<proteinExistence type="predicted"/>
<keyword evidence="2" id="KW-1185">Reference proteome</keyword>
<organism evidence="1 2">
    <name type="scientific">Daphnia magna</name>
    <dbReference type="NCBI Taxonomy" id="35525"/>
    <lineage>
        <taxon>Eukaryota</taxon>
        <taxon>Metazoa</taxon>
        <taxon>Ecdysozoa</taxon>
        <taxon>Arthropoda</taxon>
        <taxon>Crustacea</taxon>
        <taxon>Branchiopoda</taxon>
        <taxon>Diplostraca</taxon>
        <taxon>Cladocera</taxon>
        <taxon>Anomopoda</taxon>
        <taxon>Daphniidae</taxon>
        <taxon>Daphnia</taxon>
    </lineage>
</organism>
<reference evidence="1 2" key="1">
    <citation type="journal article" date="2023" name="Nucleic Acids Res.">
        <title>The hologenome of Daphnia magna reveals possible DNA methylation and microbiome-mediated evolution of the host genome.</title>
        <authorList>
            <person name="Chaturvedi A."/>
            <person name="Li X."/>
            <person name="Dhandapani V."/>
            <person name="Marshall H."/>
            <person name="Kissane S."/>
            <person name="Cuenca-Cambronero M."/>
            <person name="Asole G."/>
            <person name="Calvet F."/>
            <person name="Ruiz-Romero M."/>
            <person name="Marangio P."/>
            <person name="Guigo R."/>
            <person name="Rago D."/>
            <person name="Mirbahai L."/>
            <person name="Eastwood N."/>
            <person name="Colbourne J.K."/>
            <person name="Zhou J."/>
            <person name="Mallon E."/>
            <person name="Orsini L."/>
        </authorList>
    </citation>
    <scope>NUCLEOTIDE SEQUENCE [LARGE SCALE GENOMIC DNA]</scope>
    <source>
        <strain evidence="1">LRV0_1</strain>
    </source>
</reference>
<dbReference type="EMBL" id="JAOYFB010000031">
    <property type="protein sequence ID" value="KAK4017888.1"/>
    <property type="molecule type" value="Genomic_DNA"/>
</dbReference>
<comment type="caution">
    <text evidence="1">The sequence shown here is derived from an EMBL/GenBank/DDBJ whole genome shotgun (WGS) entry which is preliminary data.</text>
</comment>
<accession>A0ABQ9ZYI4</accession>
<gene>
    <name evidence="1" type="ORF">OUZ56_033861</name>
</gene>